<name>A0AA37FVS2_AERCA</name>
<dbReference type="Proteomes" id="UP000886934">
    <property type="component" value="Unassembled WGS sequence"/>
</dbReference>
<sequence>MSYLYKGITYNNYDAIFMAGLGMSVETISSIHDQRKYELTTGPLTRRQAAYERESDPLYLEWQYDRTPEAELAWRNKVAEIKARYPVSM</sequence>
<proteinExistence type="predicted"/>
<reference evidence="1" key="1">
    <citation type="submission" date="2021-07" db="EMBL/GenBank/DDBJ databases">
        <title>Draft genome sequence of carbapenem-resistant Aeromonas spp. in Japan.</title>
        <authorList>
            <person name="Maehana S."/>
            <person name="Suzuki M."/>
            <person name="Kitasato H."/>
        </authorList>
    </citation>
    <scope>NUCLEOTIDE SEQUENCE</scope>
    <source>
        <strain evidence="1">KAM351</strain>
    </source>
</reference>
<gene>
    <name evidence="1" type="ORF">KAM351_27140</name>
</gene>
<dbReference type="AlphaFoldDB" id="A0AA37FVS2"/>
<evidence type="ECO:0000313" key="2">
    <source>
        <dbReference type="Proteomes" id="UP000886934"/>
    </source>
</evidence>
<accession>A0AA37FVS2</accession>
<evidence type="ECO:0000313" key="1">
    <source>
        <dbReference type="EMBL" id="GJA64103.1"/>
    </source>
</evidence>
<dbReference type="EMBL" id="BPNN01000040">
    <property type="protein sequence ID" value="GJA64103.1"/>
    <property type="molecule type" value="Genomic_DNA"/>
</dbReference>
<dbReference type="RefSeq" id="WP_223940195.1">
    <property type="nucleotide sequence ID" value="NZ_BPNN01000040.1"/>
</dbReference>
<protein>
    <submittedName>
        <fullName evidence="1">Uncharacterized protein</fullName>
    </submittedName>
</protein>
<organism evidence="1 2">
    <name type="scientific">Aeromonas caviae</name>
    <name type="common">Aeromonas punctata</name>
    <dbReference type="NCBI Taxonomy" id="648"/>
    <lineage>
        <taxon>Bacteria</taxon>
        <taxon>Pseudomonadati</taxon>
        <taxon>Pseudomonadota</taxon>
        <taxon>Gammaproteobacteria</taxon>
        <taxon>Aeromonadales</taxon>
        <taxon>Aeromonadaceae</taxon>
        <taxon>Aeromonas</taxon>
    </lineage>
</organism>
<comment type="caution">
    <text evidence="1">The sequence shown here is derived from an EMBL/GenBank/DDBJ whole genome shotgun (WGS) entry which is preliminary data.</text>
</comment>